<protein>
    <submittedName>
        <fullName evidence="2">Uncharacterized protein</fullName>
    </submittedName>
</protein>
<keyword evidence="3" id="KW-1185">Reference proteome</keyword>
<reference evidence="2" key="2">
    <citation type="submission" date="2021-08" db="EMBL/GenBank/DDBJ databases">
        <authorList>
            <person name="Eriksson T."/>
        </authorList>
    </citation>
    <scope>NUCLEOTIDE SEQUENCE</scope>
    <source>
        <strain evidence="2">Stoneville</strain>
        <tissue evidence="2">Whole head</tissue>
    </source>
</reference>
<feature type="compositionally biased region" description="Basic residues" evidence="1">
    <location>
        <begin position="168"/>
        <end position="180"/>
    </location>
</feature>
<feature type="region of interest" description="Disordered" evidence="1">
    <location>
        <begin position="43"/>
        <end position="88"/>
    </location>
</feature>
<feature type="region of interest" description="Disordered" evidence="1">
    <location>
        <begin position="157"/>
        <end position="244"/>
    </location>
</feature>
<gene>
    <name evidence="2" type="ORF">GEV33_001593</name>
</gene>
<name>A0A8J6LJF3_TENMO</name>
<dbReference type="AlphaFoldDB" id="A0A8J6LJF3"/>
<evidence type="ECO:0000313" key="2">
    <source>
        <dbReference type="EMBL" id="KAH0821198.1"/>
    </source>
</evidence>
<dbReference type="EMBL" id="JABDTM020009067">
    <property type="protein sequence ID" value="KAH0821198.1"/>
    <property type="molecule type" value="Genomic_DNA"/>
</dbReference>
<proteinExistence type="predicted"/>
<sequence>MSCVTKLLGNAPGGGKIPFFLRTGPENYRGGDYLNRVHRICPGTQLPPSPQSRAATESTKVPRRACRAHSDSYPPPDSPSTSFRPPTSGPFAPLVYNLQSPSGQKILRAHIKDLKPYQMPEPPADFANIGRMPNQRIPPPPNGLLSVRQQLDRRLAGQADLMQAPRRAALKIRDRFRRAPRNPQEGRTETRTTRDVRTGKPPRSRKTSKPSSDTDLPPTLPTQANCQPAAPPVPISKENRKHPRRLSGPLGPLLFPLRDNGADVLLIVLIAYYLNS</sequence>
<reference evidence="2" key="1">
    <citation type="journal article" date="2020" name="J Insects Food Feed">
        <title>The yellow mealworm (Tenebrio molitor) genome: a resource for the emerging insects as food and feed industry.</title>
        <authorList>
            <person name="Eriksson T."/>
            <person name="Andere A."/>
            <person name="Kelstrup H."/>
            <person name="Emery V."/>
            <person name="Picard C."/>
        </authorList>
    </citation>
    <scope>NUCLEOTIDE SEQUENCE</scope>
    <source>
        <strain evidence="2">Stoneville</strain>
        <tissue evidence="2">Whole head</tissue>
    </source>
</reference>
<accession>A0A8J6LJF3</accession>
<organism evidence="2 3">
    <name type="scientific">Tenebrio molitor</name>
    <name type="common">Yellow mealworm beetle</name>
    <dbReference type="NCBI Taxonomy" id="7067"/>
    <lineage>
        <taxon>Eukaryota</taxon>
        <taxon>Metazoa</taxon>
        <taxon>Ecdysozoa</taxon>
        <taxon>Arthropoda</taxon>
        <taxon>Hexapoda</taxon>
        <taxon>Insecta</taxon>
        <taxon>Pterygota</taxon>
        <taxon>Neoptera</taxon>
        <taxon>Endopterygota</taxon>
        <taxon>Coleoptera</taxon>
        <taxon>Polyphaga</taxon>
        <taxon>Cucujiformia</taxon>
        <taxon>Tenebrionidae</taxon>
        <taxon>Tenebrio</taxon>
    </lineage>
</organism>
<evidence type="ECO:0000256" key="1">
    <source>
        <dbReference type="SAM" id="MobiDB-lite"/>
    </source>
</evidence>
<comment type="caution">
    <text evidence="2">The sequence shown here is derived from an EMBL/GenBank/DDBJ whole genome shotgun (WGS) entry which is preliminary data.</text>
</comment>
<dbReference type="Proteomes" id="UP000719412">
    <property type="component" value="Unassembled WGS sequence"/>
</dbReference>
<feature type="compositionally biased region" description="Basic and acidic residues" evidence="1">
    <location>
        <begin position="184"/>
        <end position="198"/>
    </location>
</feature>
<evidence type="ECO:0000313" key="3">
    <source>
        <dbReference type="Proteomes" id="UP000719412"/>
    </source>
</evidence>